<dbReference type="GO" id="GO:0008897">
    <property type="term" value="F:holo-[acyl-carrier-protein] synthase activity"/>
    <property type="evidence" value="ECO:0007669"/>
    <property type="project" value="InterPro"/>
</dbReference>
<dbReference type="InterPro" id="IPR037143">
    <property type="entry name" value="4-PPantetheinyl_Trfase_dom_sf"/>
</dbReference>
<dbReference type="GO" id="GO:0000287">
    <property type="term" value="F:magnesium ion binding"/>
    <property type="evidence" value="ECO:0007669"/>
    <property type="project" value="InterPro"/>
</dbReference>
<keyword evidence="2 4" id="KW-0808">Transferase</keyword>
<sequence length="233" mass="26791">MKIITRPISEWTPFIELPDNEVHVWVAPLAENGSNGSHQRFLCEEELKRAEKFRSEKTRSQFISSRGTLRWLLSGYLGHEPEQVAITYEAAGKPILAGQPFYFNVTHSEEVAAYAVSKAGRVGLDIERLRTMENIESIIERFFTQNEFQAFQQVPLELKEIIFFRMWTRKEALLKAIGQGIHALELCEISVSPHEEPRVLKMMNEENCSDRWLLKDLDLAQGYQGALALELKP</sequence>
<dbReference type="InterPro" id="IPR008278">
    <property type="entry name" value="4-PPantetheinyl_Trfase_dom"/>
</dbReference>
<evidence type="ECO:0000256" key="2">
    <source>
        <dbReference type="ARBA" id="ARBA00022679"/>
    </source>
</evidence>
<dbReference type="GO" id="GO:0005829">
    <property type="term" value="C:cytosol"/>
    <property type="evidence" value="ECO:0007669"/>
    <property type="project" value="TreeGrafter"/>
</dbReference>
<evidence type="ECO:0000313" key="5">
    <source>
        <dbReference type="Proteomes" id="UP000676194"/>
    </source>
</evidence>
<dbReference type="GO" id="GO:0019878">
    <property type="term" value="P:lysine biosynthetic process via aminoadipic acid"/>
    <property type="evidence" value="ECO:0007669"/>
    <property type="project" value="TreeGrafter"/>
</dbReference>
<dbReference type="AlphaFoldDB" id="A0A8E6BB89"/>
<accession>A0A8E6BB89</accession>
<dbReference type="Gene3D" id="3.90.470.20">
    <property type="entry name" value="4'-phosphopantetheinyl transferase domain"/>
    <property type="match status" value="2"/>
</dbReference>
<comment type="similarity">
    <text evidence="1">Belongs to the P-Pant transferase superfamily. Gsp/Sfp/HetI/AcpT family.</text>
</comment>
<protein>
    <submittedName>
        <fullName evidence="4">4'-phosphopantetheinyl transferase superfamily protein</fullName>
    </submittedName>
</protein>
<dbReference type="InterPro" id="IPR050559">
    <property type="entry name" value="P-Pant_transferase_sf"/>
</dbReference>
<dbReference type="Pfam" id="PF01648">
    <property type="entry name" value="ACPS"/>
    <property type="match status" value="1"/>
</dbReference>
<dbReference type="RefSeq" id="WP_213499919.1">
    <property type="nucleotide sequence ID" value="NZ_CP074694.1"/>
</dbReference>
<dbReference type="PANTHER" id="PTHR12215">
    <property type="entry name" value="PHOSPHOPANTETHEINE TRANSFERASE"/>
    <property type="match status" value="1"/>
</dbReference>
<reference evidence="4" key="1">
    <citation type="submission" date="2021-05" db="EMBL/GenBank/DDBJ databases">
        <title>Complete genome sequence of the cellulolytic planctomycete Telmatocola sphagniphila SP2T and characterization of the first cellulase from planctomycetes.</title>
        <authorList>
            <person name="Rakitin A.L."/>
            <person name="Beletsky A.V."/>
            <person name="Naumoff D.G."/>
            <person name="Kulichevskaya I.S."/>
            <person name="Mardanov A.V."/>
            <person name="Ravin N.V."/>
            <person name="Dedysh S.N."/>
        </authorList>
    </citation>
    <scope>NUCLEOTIDE SEQUENCE</scope>
    <source>
        <strain evidence="4">SP2T</strain>
    </source>
</reference>
<evidence type="ECO:0000256" key="1">
    <source>
        <dbReference type="ARBA" id="ARBA00010990"/>
    </source>
</evidence>
<dbReference type="Proteomes" id="UP000676194">
    <property type="component" value="Chromosome"/>
</dbReference>
<organism evidence="4 5">
    <name type="scientific">Telmatocola sphagniphila</name>
    <dbReference type="NCBI Taxonomy" id="1123043"/>
    <lineage>
        <taxon>Bacteria</taxon>
        <taxon>Pseudomonadati</taxon>
        <taxon>Planctomycetota</taxon>
        <taxon>Planctomycetia</taxon>
        <taxon>Gemmatales</taxon>
        <taxon>Gemmataceae</taxon>
    </lineage>
</organism>
<evidence type="ECO:0000259" key="3">
    <source>
        <dbReference type="Pfam" id="PF01648"/>
    </source>
</evidence>
<name>A0A8E6BB89_9BACT</name>
<dbReference type="SUPFAM" id="SSF56214">
    <property type="entry name" value="4'-phosphopantetheinyl transferase"/>
    <property type="match status" value="2"/>
</dbReference>
<dbReference type="KEGG" id="tsph:KIH39_12500"/>
<keyword evidence="5" id="KW-1185">Reference proteome</keyword>
<gene>
    <name evidence="4" type="ORF">KIH39_12500</name>
</gene>
<feature type="domain" description="4'-phosphopantetheinyl transferase" evidence="3">
    <location>
        <begin position="121"/>
        <end position="224"/>
    </location>
</feature>
<evidence type="ECO:0000313" key="4">
    <source>
        <dbReference type="EMBL" id="QVL34689.1"/>
    </source>
</evidence>
<dbReference type="EMBL" id="CP074694">
    <property type="protein sequence ID" value="QVL34689.1"/>
    <property type="molecule type" value="Genomic_DNA"/>
</dbReference>
<proteinExistence type="inferred from homology"/>
<dbReference type="PANTHER" id="PTHR12215:SF10">
    <property type="entry name" value="L-AMINOADIPATE-SEMIALDEHYDE DEHYDROGENASE-PHOSPHOPANTETHEINYL TRANSFERASE"/>
    <property type="match status" value="1"/>
</dbReference>